<reference evidence="2 3" key="1">
    <citation type="submission" date="2013-10" db="EMBL/GenBank/DDBJ databases">
        <authorList>
            <consortium name="International Citrus Genome Consortium"/>
            <person name="Jenkins J."/>
            <person name="Schmutz J."/>
            <person name="Prochnik S."/>
            <person name="Rokhsar D."/>
            <person name="Gmitter F."/>
            <person name="Ollitrault P."/>
            <person name="Machado M."/>
            <person name="Talon M."/>
            <person name="Wincker P."/>
            <person name="Jaillon O."/>
            <person name="Morgante M."/>
        </authorList>
    </citation>
    <scope>NUCLEOTIDE SEQUENCE</scope>
    <source>
        <strain evidence="3">cv. Clemenules</strain>
    </source>
</reference>
<gene>
    <name evidence="2" type="ORF">CICLE_v10030415mg</name>
</gene>
<name>V4RPD1_CITCL</name>
<accession>V4RPD1</accession>
<proteinExistence type="predicted"/>
<dbReference type="AlphaFoldDB" id="V4RPD1"/>
<dbReference type="Gramene" id="ESR36233">
    <property type="protein sequence ID" value="ESR36233"/>
    <property type="gene ID" value="CICLE_v10030415mg"/>
</dbReference>
<feature type="transmembrane region" description="Helical" evidence="1">
    <location>
        <begin position="6"/>
        <end position="29"/>
    </location>
</feature>
<organism evidence="2 3">
    <name type="scientific">Citrus clementina</name>
    <name type="common">Clementine</name>
    <name type="synonym">Citrus deliciosa x Citrus sinensis</name>
    <dbReference type="NCBI Taxonomy" id="85681"/>
    <lineage>
        <taxon>Eukaryota</taxon>
        <taxon>Viridiplantae</taxon>
        <taxon>Streptophyta</taxon>
        <taxon>Embryophyta</taxon>
        <taxon>Tracheophyta</taxon>
        <taxon>Spermatophyta</taxon>
        <taxon>Magnoliopsida</taxon>
        <taxon>eudicotyledons</taxon>
        <taxon>Gunneridae</taxon>
        <taxon>Pentapetalae</taxon>
        <taxon>rosids</taxon>
        <taxon>malvids</taxon>
        <taxon>Sapindales</taxon>
        <taxon>Rutaceae</taxon>
        <taxon>Aurantioideae</taxon>
        <taxon>Citrus</taxon>
    </lineage>
</organism>
<sequence>MGLICNWTVLSCSLIDWFCLFCFCFYFAFRMSIAPWLLQFYGNNYSLDYWVLNFKLTNLPSEICLFAVVGSS</sequence>
<dbReference type="KEGG" id="cic:CICLE_v10030415mg"/>
<keyword evidence="3" id="KW-1185">Reference proteome</keyword>
<dbReference type="Proteomes" id="UP000030687">
    <property type="component" value="Unassembled WGS sequence"/>
</dbReference>
<protein>
    <submittedName>
        <fullName evidence="2">Uncharacterized protein</fullName>
    </submittedName>
</protein>
<keyword evidence="1" id="KW-0812">Transmembrane</keyword>
<evidence type="ECO:0000256" key="1">
    <source>
        <dbReference type="SAM" id="Phobius"/>
    </source>
</evidence>
<keyword evidence="1" id="KW-0472">Membrane</keyword>
<dbReference type="EMBL" id="KI536978">
    <property type="protein sequence ID" value="ESR36233.1"/>
    <property type="molecule type" value="Genomic_DNA"/>
</dbReference>
<evidence type="ECO:0000313" key="3">
    <source>
        <dbReference type="Proteomes" id="UP000030687"/>
    </source>
</evidence>
<dbReference type="InParanoid" id="V4RPD1"/>
<evidence type="ECO:0000313" key="2">
    <source>
        <dbReference type="EMBL" id="ESR36233.1"/>
    </source>
</evidence>
<keyword evidence="1" id="KW-1133">Transmembrane helix</keyword>